<dbReference type="AlphaFoldDB" id="A0A0M0EEW3"/>
<protein>
    <recommendedName>
        <fullName evidence="3">LysM domain-containing protein</fullName>
    </recommendedName>
</protein>
<comment type="caution">
    <text evidence="1">The sequence shown here is derived from an EMBL/GenBank/DDBJ whole genome shotgun (WGS) entry which is preliminary data.</text>
</comment>
<dbReference type="RefSeq" id="WP_053323690.1">
    <property type="nucleotide sequence ID" value="NZ_LHUQ01000020.1"/>
</dbReference>
<gene>
    <name evidence="1" type="ORF">KOEU_27190</name>
</gene>
<dbReference type="EMBL" id="LHUQ01000020">
    <property type="protein sequence ID" value="KON63812.1"/>
    <property type="molecule type" value="Genomic_DNA"/>
</dbReference>
<dbReference type="PATRIC" id="fig|33995.3.peg.3017"/>
<evidence type="ECO:0008006" key="3">
    <source>
        <dbReference type="Google" id="ProtNLM"/>
    </source>
</evidence>
<dbReference type="Proteomes" id="UP000037566">
    <property type="component" value="Unassembled WGS sequence"/>
</dbReference>
<accession>A0A0M0EEW3</accession>
<sequence length="69" mass="7297">MPTTIRVTASDTSLYHVAARQLGDATQWWRIARLNGMADPDLSGFTTPVALLLPAPDTSQDSGVPGVTS</sequence>
<proteinExistence type="predicted"/>
<dbReference type="STRING" id="33995.KOEU_27190"/>
<dbReference type="OrthoDB" id="8453045at2"/>
<keyword evidence="2" id="KW-1185">Reference proteome</keyword>
<name>A0A0M0EEW3_KOMEU</name>
<organism evidence="1 2">
    <name type="scientific">Komagataeibacter europaeus</name>
    <name type="common">Gluconacetobacter europaeus</name>
    <dbReference type="NCBI Taxonomy" id="33995"/>
    <lineage>
        <taxon>Bacteria</taxon>
        <taxon>Pseudomonadati</taxon>
        <taxon>Pseudomonadota</taxon>
        <taxon>Alphaproteobacteria</taxon>
        <taxon>Acetobacterales</taxon>
        <taxon>Acetobacteraceae</taxon>
        <taxon>Komagataeibacter</taxon>
    </lineage>
</organism>
<reference evidence="1" key="1">
    <citation type="submission" date="2015-08" db="EMBL/GenBank/DDBJ databases">
        <title>Draft genome sequence of Komagataeibacter europaeus CECT 8546 a cellulose producer strain from vinegar produced by the traditional method.</title>
        <authorList>
            <person name="Poehlein A."/>
            <person name="Valera M.J."/>
            <person name="Haack F.S."/>
            <person name="Mas A."/>
            <person name="Daniel R."/>
            <person name="Streit W.R."/>
            <person name="Mateo E."/>
        </authorList>
    </citation>
    <scope>NUCLEOTIDE SEQUENCE [LARGE SCALE GENOMIC DNA]</scope>
    <source>
        <strain evidence="1">CECT 8546</strain>
    </source>
</reference>
<evidence type="ECO:0000313" key="2">
    <source>
        <dbReference type="Proteomes" id="UP000037566"/>
    </source>
</evidence>
<evidence type="ECO:0000313" key="1">
    <source>
        <dbReference type="EMBL" id="KON63812.1"/>
    </source>
</evidence>